<accession>A0A8A3P402</accession>
<dbReference type="PANTHER" id="PTHR11686:SF62">
    <property type="entry name" value="GLUTATHIONE HYDROLASE"/>
    <property type="match status" value="1"/>
</dbReference>
<proteinExistence type="predicted"/>
<dbReference type="GO" id="GO:0036374">
    <property type="term" value="F:glutathione hydrolase activity"/>
    <property type="evidence" value="ECO:0007669"/>
    <property type="project" value="InterPro"/>
</dbReference>
<name>A0A8A3P402_9HELO</name>
<dbReference type="Proteomes" id="UP000672032">
    <property type="component" value="Chromosome 2"/>
</dbReference>
<evidence type="ECO:0000256" key="1">
    <source>
        <dbReference type="PIRSR" id="PIRSR600101-2"/>
    </source>
</evidence>
<dbReference type="PRINTS" id="PR01210">
    <property type="entry name" value="GGTRANSPTASE"/>
</dbReference>
<keyword evidence="2" id="KW-0732">Signal</keyword>
<dbReference type="PANTHER" id="PTHR11686">
    <property type="entry name" value="GAMMA GLUTAMYL TRANSPEPTIDASE"/>
    <property type="match status" value="1"/>
</dbReference>
<feature type="signal peptide" evidence="2">
    <location>
        <begin position="1"/>
        <end position="20"/>
    </location>
</feature>
<dbReference type="GO" id="GO:0006751">
    <property type="term" value="P:glutathione catabolic process"/>
    <property type="evidence" value="ECO:0007669"/>
    <property type="project" value="InterPro"/>
</dbReference>
<dbReference type="SUPFAM" id="SSF56235">
    <property type="entry name" value="N-terminal nucleophile aminohydrolases (Ntn hydrolases)"/>
    <property type="match status" value="1"/>
</dbReference>
<dbReference type="EMBL" id="CP063406">
    <property type="protein sequence ID" value="QSZ31922.1"/>
    <property type="molecule type" value="Genomic_DNA"/>
</dbReference>
<keyword evidence="4" id="KW-1185">Reference proteome</keyword>
<organism evidence="3 4">
    <name type="scientific">Monilinia vaccinii-corymbosi</name>
    <dbReference type="NCBI Taxonomy" id="61207"/>
    <lineage>
        <taxon>Eukaryota</taxon>
        <taxon>Fungi</taxon>
        <taxon>Dikarya</taxon>
        <taxon>Ascomycota</taxon>
        <taxon>Pezizomycotina</taxon>
        <taxon>Leotiomycetes</taxon>
        <taxon>Helotiales</taxon>
        <taxon>Sclerotiniaceae</taxon>
        <taxon>Monilinia</taxon>
    </lineage>
</organism>
<dbReference type="GO" id="GO:0005886">
    <property type="term" value="C:plasma membrane"/>
    <property type="evidence" value="ECO:0007669"/>
    <property type="project" value="TreeGrafter"/>
</dbReference>
<dbReference type="AlphaFoldDB" id="A0A8A3P402"/>
<feature type="binding site" evidence="1">
    <location>
        <position position="106"/>
    </location>
    <ligand>
        <name>L-glutamate</name>
        <dbReference type="ChEBI" id="CHEBI:29985"/>
    </ligand>
</feature>
<dbReference type="Pfam" id="PF01019">
    <property type="entry name" value="G_glu_transpept"/>
    <property type="match status" value="1"/>
</dbReference>
<evidence type="ECO:0000313" key="4">
    <source>
        <dbReference type="Proteomes" id="UP000672032"/>
    </source>
</evidence>
<gene>
    <name evidence="3" type="ORF">DSL72_001491</name>
</gene>
<dbReference type="InterPro" id="IPR000101">
    <property type="entry name" value="GGT_peptidase"/>
</dbReference>
<feature type="chain" id="PRO_5032813066" description="Gamma-glutamyltransferase" evidence="2">
    <location>
        <begin position="21"/>
        <end position="207"/>
    </location>
</feature>
<evidence type="ECO:0000256" key="2">
    <source>
        <dbReference type="SAM" id="SignalP"/>
    </source>
</evidence>
<sequence length="207" mass="21930">MAVLHALGMGGVNLSRLCSALVLSVLYGANPASVMNTGNRGAVASESKTCSQIGVDLIERGGNAADAMVGTALCIGVIGMYHSGIGGGGFMLVRSPHGEYEVIDYRETAPAAAYQDMFKENPRESVVGAKAVAVPGDLRGLEYLHNKYGQLPWRAVCNPAAHVARYGFPGKYLLAEILGTSLIKNSNGRYSLLYERSSEASWVEFSP</sequence>
<evidence type="ECO:0000313" key="3">
    <source>
        <dbReference type="EMBL" id="QSZ31922.1"/>
    </source>
</evidence>
<evidence type="ECO:0008006" key="5">
    <source>
        <dbReference type="Google" id="ProtNLM"/>
    </source>
</evidence>
<protein>
    <recommendedName>
        <fullName evidence="5">Gamma-glutamyltransferase</fullName>
    </recommendedName>
</protein>
<dbReference type="InterPro" id="IPR029055">
    <property type="entry name" value="Ntn_hydrolases_N"/>
</dbReference>
<dbReference type="OrthoDB" id="5417577at2759"/>
<reference evidence="3" key="1">
    <citation type="submission" date="2020-10" db="EMBL/GenBank/DDBJ databases">
        <title>Genome Sequence of Monilinia vaccinii-corymbosi Sheds Light on Mummy Berry Disease Infection of Blueberry and Mating Type.</title>
        <authorList>
            <person name="Yow A.G."/>
            <person name="Zhang Y."/>
            <person name="Bansal K."/>
            <person name="Eacker S.M."/>
            <person name="Sullivan S."/>
            <person name="Liachko I."/>
            <person name="Cubeta M.A."/>
            <person name="Rollins J.A."/>
            <person name="Ashrafi H."/>
        </authorList>
    </citation>
    <scope>NUCLEOTIDE SEQUENCE</scope>
    <source>
        <strain evidence="3">RL-1</strain>
    </source>
</reference>